<dbReference type="SUPFAM" id="SSF55347">
    <property type="entry name" value="Glyceraldehyde-3-phosphate dehydrogenase-like, C-terminal domain"/>
    <property type="match status" value="1"/>
</dbReference>
<evidence type="ECO:0000256" key="2">
    <source>
        <dbReference type="ARBA" id="ARBA00022526"/>
    </source>
</evidence>
<keyword evidence="5 6" id="KW-0119">Carbohydrate metabolism</keyword>
<dbReference type="Proteomes" id="UP000023152">
    <property type="component" value="Unassembled WGS sequence"/>
</dbReference>
<evidence type="ECO:0000256" key="4">
    <source>
        <dbReference type="ARBA" id="ARBA00023002"/>
    </source>
</evidence>
<evidence type="ECO:0000259" key="7">
    <source>
        <dbReference type="Pfam" id="PF00479"/>
    </source>
</evidence>
<comment type="pathway">
    <text evidence="1 6">Carbohydrate degradation; pentose phosphate pathway; D-ribulose 5-phosphate from D-glucose 6-phosphate (oxidative stage): step 1/3.</text>
</comment>
<protein>
    <recommendedName>
        <fullName evidence="6">Glucose-6-phosphate 1-dehydrogenase</fullName>
        <ecNumber evidence="6">1.1.1.49</ecNumber>
    </recommendedName>
</protein>
<dbReference type="Pfam" id="PF00479">
    <property type="entry name" value="G6PD_N"/>
    <property type="match status" value="1"/>
</dbReference>
<dbReference type="OrthoDB" id="60984at2759"/>
<dbReference type="InterPro" id="IPR022674">
    <property type="entry name" value="G6P_DH_NAD-bd"/>
</dbReference>
<dbReference type="InterPro" id="IPR022675">
    <property type="entry name" value="G6P_DH_C"/>
</dbReference>
<dbReference type="NCBIfam" id="TIGR00871">
    <property type="entry name" value="zwf"/>
    <property type="match status" value="1"/>
</dbReference>
<dbReference type="PANTHER" id="PTHR23429">
    <property type="entry name" value="GLUCOSE-6-PHOSPHATE 1-DEHYDROGENASE G6PD"/>
    <property type="match status" value="1"/>
</dbReference>
<gene>
    <name evidence="9" type="ORF">RFI_07042</name>
</gene>
<dbReference type="InterPro" id="IPR036291">
    <property type="entry name" value="NAD(P)-bd_dom_sf"/>
</dbReference>
<evidence type="ECO:0000256" key="6">
    <source>
        <dbReference type="RuleBase" id="RU362120"/>
    </source>
</evidence>
<dbReference type="GO" id="GO:0050661">
    <property type="term" value="F:NADP binding"/>
    <property type="evidence" value="ECO:0007669"/>
    <property type="project" value="InterPro"/>
</dbReference>
<evidence type="ECO:0000256" key="3">
    <source>
        <dbReference type="ARBA" id="ARBA00022857"/>
    </source>
</evidence>
<evidence type="ECO:0000256" key="5">
    <source>
        <dbReference type="ARBA" id="ARBA00023277"/>
    </source>
</evidence>
<sequence length="496" mass="57456">GESYDDDKSFIKFAEYLNAVEKEKIALMSLSCDVSESNRLFYFATPPNVFTDLSKNIKKHLSGNHKGWTRVIVEKPFGEDLKSCDDLLRAMGEHLKENQIYRIDHYLAKEMVQNMLVLRFSNTLWDTIWDRRSIKCVKISMKESEGVAGRGGYYDDYGVIRDVFQNHLIQVLCLTAMEAPVSLHDDDIRDEKVKVLKAIESPPLTNVVVGQYGRSLDDKQESYLEDPSIVSKNPKSKQLTFVQMVLFINNKRWAGVPFICKCGKALDARNAEIRIQFKNDGLCLYPNAVFNELAIRLQPSEAIWLRVNTKKPGFARLNSTYSSDLDLTYQSRFDNLVLPGAYTRLILDCLEGDQSLFVRDDELREAWRIVTPLLKKFEGDSSFKPPTYPRGSRGPPEADEMASRYGFLRSPESMKYGEETQRAPHEQKKEISVYKKKKMDTKDEIKNMLPLVFESSNIHVHIFEKEYWNCFKDYQKNSEKKEKLMFESPRSWIDQL</sequence>
<dbReference type="GO" id="GO:0009051">
    <property type="term" value="P:pentose-phosphate shunt, oxidative branch"/>
    <property type="evidence" value="ECO:0007669"/>
    <property type="project" value="TreeGrafter"/>
</dbReference>
<dbReference type="PRINTS" id="PR00079">
    <property type="entry name" value="G6PDHDRGNASE"/>
</dbReference>
<comment type="similarity">
    <text evidence="6">Belongs to the glucose-6-phosphate dehydrogenase family.</text>
</comment>
<dbReference type="SUPFAM" id="SSF51735">
    <property type="entry name" value="NAD(P)-binding Rossmann-fold domains"/>
    <property type="match status" value="1"/>
</dbReference>
<dbReference type="AlphaFoldDB" id="X6NW14"/>
<reference evidence="9 10" key="1">
    <citation type="journal article" date="2013" name="Curr. Biol.">
        <title>The Genome of the Foraminiferan Reticulomyxa filosa.</title>
        <authorList>
            <person name="Glockner G."/>
            <person name="Hulsmann N."/>
            <person name="Schleicher M."/>
            <person name="Noegel A.A."/>
            <person name="Eichinger L."/>
            <person name="Gallinger C."/>
            <person name="Pawlowski J."/>
            <person name="Sierra R."/>
            <person name="Euteneuer U."/>
            <person name="Pillet L."/>
            <person name="Moustafa A."/>
            <person name="Platzer M."/>
            <person name="Groth M."/>
            <person name="Szafranski K."/>
            <person name="Schliwa M."/>
        </authorList>
    </citation>
    <scope>NUCLEOTIDE SEQUENCE [LARGE SCALE GENOMIC DNA]</scope>
</reference>
<proteinExistence type="inferred from homology"/>
<dbReference type="Gene3D" id="3.30.360.10">
    <property type="entry name" value="Dihydrodipicolinate Reductase, domain 2"/>
    <property type="match status" value="1"/>
</dbReference>
<name>X6NW14_RETFI</name>
<accession>X6NW14</accession>
<evidence type="ECO:0000259" key="8">
    <source>
        <dbReference type="Pfam" id="PF02781"/>
    </source>
</evidence>
<keyword evidence="2 6" id="KW-0313">Glucose metabolism</keyword>
<dbReference type="PIRSF" id="PIRSF000110">
    <property type="entry name" value="G6PD"/>
    <property type="match status" value="1"/>
</dbReference>
<keyword evidence="3 6" id="KW-0521">NADP</keyword>
<organism evidence="9 10">
    <name type="scientific">Reticulomyxa filosa</name>
    <dbReference type="NCBI Taxonomy" id="46433"/>
    <lineage>
        <taxon>Eukaryota</taxon>
        <taxon>Sar</taxon>
        <taxon>Rhizaria</taxon>
        <taxon>Retaria</taxon>
        <taxon>Foraminifera</taxon>
        <taxon>Monothalamids</taxon>
        <taxon>Reticulomyxidae</taxon>
        <taxon>Reticulomyxa</taxon>
    </lineage>
</organism>
<evidence type="ECO:0000313" key="10">
    <source>
        <dbReference type="Proteomes" id="UP000023152"/>
    </source>
</evidence>
<feature type="non-terminal residue" evidence="9">
    <location>
        <position position="1"/>
    </location>
</feature>
<dbReference type="InterPro" id="IPR001282">
    <property type="entry name" value="G6P_DH"/>
</dbReference>
<keyword evidence="10" id="KW-1185">Reference proteome</keyword>
<keyword evidence="4 6" id="KW-0560">Oxidoreductase</keyword>
<dbReference type="UniPathway" id="UPA00115">
    <property type="reaction ID" value="UER00408"/>
</dbReference>
<dbReference type="EMBL" id="ASPP01005684">
    <property type="protein sequence ID" value="ETO30078.1"/>
    <property type="molecule type" value="Genomic_DNA"/>
</dbReference>
<evidence type="ECO:0000313" key="9">
    <source>
        <dbReference type="EMBL" id="ETO30078.1"/>
    </source>
</evidence>
<comment type="catalytic activity">
    <reaction evidence="6">
        <text>D-glucose 6-phosphate + NADP(+) = 6-phospho-D-glucono-1,5-lactone + NADPH + H(+)</text>
        <dbReference type="Rhea" id="RHEA:15841"/>
        <dbReference type="ChEBI" id="CHEBI:15378"/>
        <dbReference type="ChEBI" id="CHEBI:57783"/>
        <dbReference type="ChEBI" id="CHEBI:57955"/>
        <dbReference type="ChEBI" id="CHEBI:58349"/>
        <dbReference type="ChEBI" id="CHEBI:61548"/>
        <dbReference type="EC" id="1.1.1.49"/>
    </reaction>
</comment>
<dbReference type="HAMAP" id="MF_00966">
    <property type="entry name" value="G6PD"/>
    <property type="match status" value="1"/>
</dbReference>
<dbReference type="EC" id="1.1.1.49" evidence="6"/>
<feature type="domain" description="Glucose-6-phosphate dehydrogenase NAD-binding" evidence="7">
    <location>
        <begin position="33"/>
        <end position="114"/>
    </location>
</feature>
<dbReference type="Gene3D" id="3.40.50.720">
    <property type="entry name" value="NAD(P)-binding Rossmann-like Domain"/>
    <property type="match status" value="1"/>
</dbReference>
<comment type="function">
    <text evidence="6">Catalyzes the rate-limiting step of the oxidative pentose-phosphate pathway, which represents a route for the dissimilation of carbohydrates besides glycolysis.</text>
</comment>
<dbReference type="OMA" id="PDEGIQM"/>
<dbReference type="GO" id="GO:0004345">
    <property type="term" value="F:glucose-6-phosphate dehydrogenase activity"/>
    <property type="evidence" value="ECO:0007669"/>
    <property type="project" value="UniProtKB-EC"/>
</dbReference>
<evidence type="ECO:0000256" key="1">
    <source>
        <dbReference type="ARBA" id="ARBA00004937"/>
    </source>
</evidence>
<comment type="caution">
    <text evidence="9">The sequence shown here is derived from an EMBL/GenBank/DDBJ whole genome shotgun (WGS) entry which is preliminary data.</text>
</comment>
<dbReference type="Pfam" id="PF02781">
    <property type="entry name" value="G6PD_C"/>
    <property type="match status" value="1"/>
</dbReference>
<dbReference type="GO" id="GO:0006006">
    <property type="term" value="P:glucose metabolic process"/>
    <property type="evidence" value="ECO:0007669"/>
    <property type="project" value="UniProtKB-KW"/>
</dbReference>
<dbReference type="PANTHER" id="PTHR23429:SF0">
    <property type="entry name" value="GLUCOSE-6-PHOSPHATE 1-DEHYDROGENASE"/>
    <property type="match status" value="1"/>
</dbReference>
<feature type="domain" description="Glucose-6-phosphate dehydrogenase C-terminal" evidence="8">
    <location>
        <begin position="116"/>
        <end position="406"/>
    </location>
</feature>